<evidence type="ECO:0000313" key="2">
    <source>
        <dbReference type="EMBL" id="QIG78634.1"/>
    </source>
</evidence>
<evidence type="ECO:0000313" key="3">
    <source>
        <dbReference type="Proteomes" id="UP000501568"/>
    </source>
</evidence>
<accession>A0A6G6Y114</accession>
<evidence type="ECO:0000256" key="1">
    <source>
        <dbReference type="SAM" id="Phobius"/>
    </source>
</evidence>
<reference evidence="2 3" key="1">
    <citation type="submission" date="2020-02" db="EMBL/GenBank/DDBJ databases">
        <authorList>
            <person name="Zheng R.K."/>
            <person name="Sun C.M."/>
        </authorList>
    </citation>
    <scope>NUCLEOTIDE SEQUENCE [LARGE SCALE GENOMIC DNA]</scope>
    <source>
        <strain evidence="3">zrk23</strain>
    </source>
</reference>
<dbReference type="KEGG" id="spzr:G5C33_01755"/>
<organism evidence="2 3">
    <name type="scientific">Stakelama tenebrarum</name>
    <dbReference type="NCBI Taxonomy" id="2711215"/>
    <lineage>
        <taxon>Bacteria</taxon>
        <taxon>Pseudomonadati</taxon>
        <taxon>Pseudomonadota</taxon>
        <taxon>Alphaproteobacteria</taxon>
        <taxon>Sphingomonadales</taxon>
        <taxon>Sphingomonadaceae</taxon>
        <taxon>Stakelama</taxon>
    </lineage>
</organism>
<keyword evidence="1" id="KW-1133">Transmembrane helix</keyword>
<dbReference type="AlphaFoldDB" id="A0A6G6Y114"/>
<sequence>MSREEPSVLAPARGLSPLGITISVGVLAFLCGIAALGLIVRMNGGTLWSDSVEEVAEQSVQPPTEAQPIVPDLPPGTDLATLNAREQALATRLDVIEGRLSAVDSDSRVAGAYAARAEGLMIAFATRRLLDRGLPLGAVDEQLRARFGDTHPDAVATIVRAAEDPVTLEDLRLALDAIGPRLAAGAPGEGPWSRIRRLADDLVVLRQETSPGPRPADRLTRARRMLDAGQVEAALAEVSHMPGIDYAENWVNAAKRYIAARRALGEIELAAMQGPGAPTATARAETTQ</sequence>
<keyword evidence="1" id="KW-0812">Transmembrane</keyword>
<dbReference type="EMBL" id="CP049109">
    <property type="protein sequence ID" value="QIG78634.1"/>
    <property type="molecule type" value="Genomic_DNA"/>
</dbReference>
<keyword evidence="1" id="KW-0472">Membrane</keyword>
<gene>
    <name evidence="2" type="ORF">G5C33_01755</name>
</gene>
<keyword evidence="3" id="KW-1185">Reference proteome</keyword>
<dbReference type="Proteomes" id="UP000501568">
    <property type="component" value="Chromosome"/>
</dbReference>
<dbReference type="RefSeq" id="WP_165325632.1">
    <property type="nucleotide sequence ID" value="NZ_CP049109.1"/>
</dbReference>
<proteinExistence type="predicted"/>
<name>A0A6G6Y114_9SPHN</name>
<feature type="transmembrane region" description="Helical" evidence="1">
    <location>
        <begin position="20"/>
        <end position="40"/>
    </location>
</feature>
<protein>
    <submittedName>
        <fullName evidence="2">Uncharacterized protein</fullName>
    </submittedName>
</protein>